<protein>
    <recommendedName>
        <fullName evidence="6">DUF1680 family protein</fullName>
    </recommendedName>
</protein>
<name>A0A1N6WPJ5_9FIRM</name>
<dbReference type="Pfam" id="PF20736">
    <property type="entry name" value="Glyco_hydro127M"/>
    <property type="match status" value="1"/>
</dbReference>
<sequence>MKNKEKILKEVSLKDVRIDDQFWNRRLEKNHTVTLKHQYQQLVKTGRLENFKKAAGLETGNFYGMFFNDSDVYKWLEAASYTLANINDLKLSKRVEDVVELLAEAQEDNGYLNTYFILEEPDKKWTNLGMMHELYCAGHLFQAAAANYRATGKRKLLDIACKFADLIDAKFRLSEHKGVPGHEEIELALVELYRVTENDNYLKLSEYFINNRGKHYFKKEVENLSNVAGINFEQNIENFDNFTMSKYYQEFFLDENNKYDGSYAQDHLPVREQNEIKGHAVRAMYLYSAVTDIVLETGEKSLLKALENLWHNMTKKKMYITGGIGSTHDFEGFTENYDLPNKSAYAESCAAVGSIMWNHRLLKLKKDAKFADLIERILYNGLLSGVALSGDKFFYVNPLASDGDHHRKGWFHVSCCPPNIARLLASLQKYIFLQKEKNIFVNLFISSKLNAEIMGHKVTLLQNSNYPWDSTMNYKISLETSFDFKLNIRFPDWADGADVFVNGREQRVKVKNNYLIIDRNWKDNDQLKIVFEMPVKRVKSHPAVKENRNHFALIRGPLVYCLEEVDNNVSLDEIIIPGDSQIKVKYDADLDGFNYLEGKAFTEKHSNWENKLYIEKREVVYEELKFKAVPYYLWDHRDPGQMRVWLREYNK</sequence>
<accession>A0A1N6WPJ5</accession>
<evidence type="ECO:0000259" key="2">
    <source>
        <dbReference type="Pfam" id="PF20736"/>
    </source>
</evidence>
<proteinExistence type="predicted"/>
<dbReference type="AlphaFoldDB" id="A0A1N6WPJ5"/>
<reference evidence="5" key="1">
    <citation type="submission" date="2017-01" db="EMBL/GenBank/DDBJ databases">
        <authorList>
            <person name="Varghese N."/>
            <person name="Submissions S."/>
        </authorList>
    </citation>
    <scope>NUCLEOTIDE SEQUENCE [LARGE SCALE GENOMIC DNA]</scope>
    <source>
        <strain evidence="5">ATCC 700103</strain>
    </source>
</reference>
<evidence type="ECO:0000259" key="1">
    <source>
        <dbReference type="Pfam" id="PF07944"/>
    </source>
</evidence>
<dbReference type="InterPro" id="IPR008928">
    <property type="entry name" value="6-hairpin_glycosidase_sf"/>
</dbReference>
<dbReference type="Gene3D" id="1.50.10.20">
    <property type="match status" value="1"/>
</dbReference>
<evidence type="ECO:0000313" key="5">
    <source>
        <dbReference type="Proteomes" id="UP000185669"/>
    </source>
</evidence>
<dbReference type="Pfam" id="PF07944">
    <property type="entry name" value="Beta-AFase-like_GH127_cat"/>
    <property type="match status" value="1"/>
</dbReference>
<dbReference type="Pfam" id="PF20737">
    <property type="entry name" value="Glyco_hydro127C"/>
    <property type="match status" value="1"/>
</dbReference>
<dbReference type="InterPro" id="IPR012878">
    <property type="entry name" value="Beta-AFase-like_GH127_cat"/>
</dbReference>
<keyword evidence="5" id="KW-1185">Reference proteome</keyword>
<dbReference type="InterPro" id="IPR049046">
    <property type="entry name" value="Beta-AFase-like_GH127_middle"/>
</dbReference>
<dbReference type="GO" id="GO:0005975">
    <property type="term" value="P:carbohydrate metabolic process"/>
    <property type="evidence" value="ECO:0007669"/>
    <property type="project" value="InterPro"/>
</dbReference>
<feature type="domain" description="Non-reducing end beta-L-arabinofuranosidase-like GH127 C-terminal" evidence="3">
    <location>
        <begin position="535"/>
        <end position="647"/>
    </location>
</feature>
<evidence type="ECO:0000313" key="4">
    <source>
        <dbReference type="EMBL" id="SIQ92023.1"/>
    </source>
</evidence>
<dbReference type="PANTHER" id="PTHR43465:SF2">
    <property type="entry name" value="DUF1680 DOMAIN PROTEIN (AFU_ORTHOLOGUE AFUA_1G08910)"/>
    <property type="match status" value="1"/>
</dbReference>
<gene>
    <name evidence="4" type="ORF">SAMN05421834_11029</name>
</gene>
<evidence type="ECO:0008006" key="6">
    <source>
        <dbReference type="Google" id="ProtNLM"/>
    </source>
</evidence>
<dbReference type="EMBL" id="FTNC01000010">
    <property type="protein sequence ID" value="SIQ92023.1"/>
    <property type="molecule type" value="Genomic_DNA"/>
</dbReference>
<organism evidence="4 5">
    <name type="scientific">Halanaerobium kushneri</name>
    <dbReference type="NCBI Taxonomy" id="56779"/>
    <lineage>
        <taxon>Bacteria</taxon>
        <taxon>Bacillati</taxon>
        <taxon>Bacillota</taxon>
        <taxon>Clostridia</taxon>
        <taxon>Halanaerobiales</taxon>
        <taxon>Halanaerobiaceae</taxon>
        <taxon>Halanaerobium</taxon>
    </lineage>
</organism>
<feature type="domain" description="Non-reducing end beta-L-arabinofuranosidase-like GH127 middle" evidence="2">
    <location>
        <begin position="439"/>
        <end position="533"/>
    </location>
</feature>
<dbReference type="InterPro" id="IPR049174">
    <property type="entry name" value="Beta-AFase-like"/>
</dbReference>
<evidence type="ECO:0000259" key="3">
    <source>
        <dbReference type="Pfam" id="PF20737"/>
    </source>
</evidence>
<dbReference type="RefSeq" id="WP_076544876.1">
    <property type="nucleotide sequence ID" value="NZ_FTNC01000010.1"/>
</dbReference>
<dbReference type="InterPro" id="IPR049049">
    <property type="entry name" value="Beta-AFase-like_GH127_C"/>
</dbReference>
<dbReference type="PANTHER" id="PTHR43465">
    <property type="entry name" value="DUF1680 DOMAIN PROTEIN (AFU_ORTHOLOGUE AFUA_1G08910)"/>
    <property type="match status" value="1"/>
</dbReference>
<dbReference type="SUPFAM" id="SSF48208">
    <property type="entry name" value="Six-hairpin glycosidases"/>
    <property type="match status" value="1"/>
</dbReference>
<dbReference type="Proteomes" id="UP000185669">
    <property type="component" value="Unassembled WGS sequence"/>
</dbReference>
<feature type="domain" description="Non-reducing end beta-L-arabinofuranosidase-like GH127 catalytic" evidence="1">
    <location>
        <begin position="15"/>
        <end position="428"/>
    </location>
</feature>
<dbReference type="OrthoDB" id="9757939at2"/>
<dbReference type="STRING" id="56779.SAMN05421834_11029"/>